<feature type="non-terminal residue" evidence="2">
    <location>
        <position position="1"/>
    </location>
</feature>
<dbReference type="EMBL" id="CADCTU010000596">
    <property type="protein sequence ID" value="CAA9335473.1"/>
    <property type="molecule type" value="Genomic_DNA"/>
</dbReference>
<keyword evidence="2" id="KW-0223">Dioxygenase</keyword>
<organism evidence="2">
    <name type="scientific">uncultured Gemmatimonadaceae bacterium</name>
    <dbReference type="NCBI Taxonomy" id="246130"/>
    <lineage>
        <taxon>Bacteria</taxon>
        <taxon>Pseudomonadati</taxon>
        <taxon>Gemmatimonadota</taxon>
        <taxon>Gemmatimonadia</taxon>
        <taxon>Gemmatimonadales</taxon>
        <taxon>Gemmatimonadaceae</taxon>
        <taxon>environmental samples</taxon>
    </lineage>
</organism>
<reference evidence="2" key="1">
    <citation type="submission" date="2020-02" db="EMBL/GenBank/DDBJ databases">
        <authorList>
            <person name="Meier V. D."/>
        </authorList>
    </citation>
    <scope>NUCLEOTIDE SEQUENCE</scope>
    <source>
        <strain evidence="2">AVDCRST_MAG11</strain>
    </source>
</reference>
<sequence>ADLPHARRGPAQAALRLPQARRRHLLRAAHGARGVLRHLVAALPRAPAHDREVGAARARPRVGRRGRPGADAPALAHLAGEGRREPHARPHPAPVQPGHRDALRGARRAGRALLPQRPGGRAGLRRQGERRARVDLRRPPLRRGRLPRDPPRHHAPVEARPGLAHQAARLREPRPRALAEALPQPVRAAPRGGAVLRARHPPPARAQPARRDGRPPHPRQAVRRAQRVHPRPPPVRRRRVGRLLLPLGVQHPGLRADRRARAPAAAGAPDVRGGQLRRLLVLPAAVRLRRGRRAGALQPQQRGLRRGDLLRLGRVHEPQGDRVRERHAPPRRHPPRPAPGARRGVDRPEVDERAGGDDGLVPAAQDRQGRAPDRGPHLPPVVDRGAARAGGRRRRAARRGGGV</sequence>
<evidence type="ECO:0000256" key="1">
    <source>
        <dbReference type="SAM" id="MobiDB-lite"/>
    </source>
</evidence>
<feature type="non-terminal residue" evidence="2">
    <location>
        <position position="403"/>
    </location>
</feature>
<proteinExistence type="predicted"/>
<dbReference type="AlphaFoldDB" id="A0A6J4LKB2"/>
<gene>
    <name evidence="2" type="ORF">AVDCRST_MAG11-2679</name>
</gene>
<feature type="compositionally biased region" description="Basic and acidic residues" evidence="1">
    <location>
        <begin position="343"/>
        <end position="356"/>
    </location>
</feature>
<protein>
    <submittedName>
        <fullName evidence="2">Homogentisate 1,2-dioxygenase</fullName>
        <ecNumber evidence="2">1.13.11.5</ecNumber>
    </submittedName>
</protein>
<feature type="region of interest" description="Disordered" evidence="1">
    <location>
        <begin position="46"/>
        <end position="164"/>
    </location>
</feature>
<feature type="compositionally biased region" description="Basic residues" evidence="1">
    <location>
        <begin position="216"/>
        <end position="235"/>
    </location>
</feature>
<keyword evidence="2" id="KW-0560">Oxidoreductase</keyword>
<feature type="compositionally biased region" description="Basic residues" evidence="1">
    <location>
        <begin position="58"/>
        <end position="67"/>
    </location>
</feature>
<feature type="region of interest" description="Disordered" evidence="1">
    <location>
        <begin position="180"/>
        <end position="235"/>
    </location>
</feature>
<feature type="compositionally biased region" description="Basic and acidic residues" evidence="1">
    <location>
        <begin position="305"/>
        <end position="328"/>
    </location>
</feature>
<dbReference type="EC" id="1.13.11.5" evidence="2"/>
<name>A0A6J4LKB2_9BACT</name>
<dbReference type="GO" id="GO:0004411">
    <property type="term" value="F:homogentisate 1,2-dioxygenase activity"/>
    <property type="evidence" value="ECO:0007669"/>
    <property type="project" value="UniProtKB-EC"/>
</dbReference>
<feature type="compositionally biased region" description="Basic and acidic residues" evidence="1">
    <location>
        <begin position="126"/>
        <end position="138"/>
    </location>
</feature>
<evidence type="ECO:0000313" key="2">
    <source>
        <dbReference type="EMBL" id="CAA9335473.1"/>
    </source>
</evidence>
<feature type="region of interest" description="Disordered" evidence="1">
    <location>
        <begin position="293"/>
        <end position="403"/>
    </location>
</feature>
<feature type="compositionally biased region" description="Basic and acidic residues" evidence="1">
    <location>
        <begin position="367"/>
        <end position="376"/>
    </location>
</feature>
<feature type="compositionally biased region" description="Basic and acidic residues" evidence="1">
    <location>
        <begin position="146"/>
        <end position="157"/>
    </location>
</feature>
<accession>A0A6J4LKB2</accession>
<feature type="compositionally biased region" description="Basic residues" evidence="1">
    <location>
        <begin position="390"/>
        <end position="403"/>
    </location>
</feature>